<dbReference type="EMBL" id="PGCI01000005">
    <property type="protein sequence ID" value="PLW51444.1"/>
    <property type="molecule type" value="Genomic_DNA"/>
</dbReference>
<accession>A0A2N5VN82</accession>
<organism evidence="1 2">
    <name type="scientific">Puccinia coronata f. sp. avenae</name>
    <dbReference type="NCBI Taxonomy" id="200324"/>
    <lineage>
        <taxon>Eukaryota</taxon>
        <taxon>Fungi</taxon>
        <taxon>Dikarya</taxon>
        <taxon>Basidiomycota</taxon>
        <taxon>Pucciniomycotina</taxon>
        <taxon>Pucciniomycetes</taxon>
        <taxon>Pucciniales</taxon>
        <taxon>Pucciniaceae</taxon>
        <taxon>Puccinia</taxon>
    </lineage>
</organism>
<name>A0A2N5VN82_9BASI</name>
<gene>
    <name evidence="1" type="ORF">PCASD_00305</name>
</gene>
<proteinExistence type="predicted"/>
<comment type="caution">
    <text evidence="1">The sequence shown here is derived from an EMBL/GenBank/DDBJ whole genome shotgun (WGS) entry which is preliminary data.</text>
</comment>
<dbReference type="Proteomes" id="UP000235392">
    <property type="component" value="Unassembled WGS sequence"/>
</dbReference>
<dbReference type="AlphaFoldDB" id="A0A2N5VN82"/>
<reference evidence="1 2" key="1">
    <citation type="submission" date="2017-11" db="EMBL/GenBank/DDBJ databases">
        <title>De novo assembly and phasing of dikaryotic genomes from two isolates of Puccinia coronata f. sp. avenae, the causal agent of oat crown rust.</title>
        <authorList>
            <person name="Miller M.E."/>
            <person name="Zhang Y."/>
            <person name="Omidvar V."/>
            <person name="Sperschneider J."/>
            <person name="Schwessinger B."/>
            <person name="Raley C."/>
            <person name="Palmer J.M."/>
            <person name="Garnica D."/>
            <person name="Upadhyaya N."/>
            <person name="Rathjen J."/>
            <person name="Taylor J.M."/>
            <person name="Park R.F."/>
            <person name="Dodds P.N."/>
            <person name="Hirsch C.D."/>
            <person name="Kianian S.F."/>
            <person name="Figueroa M."/>
        </authorList>
    </citation>
    <scope>NUCLEOTIDE SEQUENCE [LARGE SCALE GENOMIC DNA]</scope>
    <source>
        <strain evidence="1">12SD80</strain>
    </source>
</reference>
<evidence type="ECO:0000313" key="1">
    <source>
        <dbReference type="EMBL" id="PLW51444.1"/>
    </source>
</evidence>
<protein>
    <submittedName>
        <fullName evidence="1">Uncharacterized protein</fullName>
    </submittedName>
</protein>
<evidence type="ECO:0000313" key="2">
    <source>
        <dbReference type="Proteomes" id="UP000235392"/>
    </source>
</evidence>
<sequence>MANQEQLALLQNQLNELQNVLCQQNNMIGNFQTAARAQALHNTNPPPQPNSNSLAGEILKQFVKSPVKFYCKVNPRKPILAFDGSNYTEWETLIDRALQHAFVRKHSFLNDSQDNFQLLDLIQNKAVAMLMRSTVDDDLLWIVESHKASLSKELFNILKVRYKKAGRQHKVILVDKILKFASEQSPASKSWLAHFYTIMSNIEQAKITVNKLSADSYSNLLQKHHPVPI</sequence>